<dbReference type="AlphaFoldDB" id="A0A438F4B7"/>
<dbReference type="PANTHER" id="PTHR36046">
    <property type="entry name" value="PROTEIN, PUTATIVE-RELATED"/>
    <property type="match status" value="1"/>
</dbReference>
<organism evidence="2 3">
    <name type="scientific">Vitis vinifera</name>
    <name type="common">Grape</name>
    <dbReference type="NCBI Taxonomy" id="29760"/>
    <lineage>
        <taxon>Eukaryota</taxon>
        <taxon>Viridiplantae</taxon>
        <taxon>Streptophyta</taxon>
        <taxon>Embryophyta</taxon>
        <taxon>Tracheophyta</taxon>
        <taxon>Spermatophyta</taxon>
        <taxon>Magnoliopsida</taxon>
        <taxon>eudicotyledons</taxon>
        <taxon>Gunneridae</taxon>
        <taxon>Pentapetalae</taxon>
        <taxon>rosids</taxon>
        <taxon>Vitales</taxon>
        <taxon>Vitaceae</taxon>
        <taxon>Viteae</taxon>
        <taxon>Vitis</taxon>
    </lineage>
</organism>
<feature type="compositionally biased region" description="Polar residues" evidence="1">
    <location>
        <begin position="20"/>
        <end position="40"/>
    </location>
</feature>
<comment type="caution">
    <text evidence="2">The sequence shown here is derived from an EMBL/GenBank/DDBJ whole genome shotgun (WGS) entry which is preliminary data.</text>
</comment>
<sequence length="216" mass="24167">MEALSRFPLSLPCLLPPHQSPSQTHFSNPIFSPKISSTTRKPPISSRETVAFAANPNDPKESVFMDENGAVDDMDGYLNHLSLEYDSVWDTKPSCSLLSSSTGREGFGSFLNTLVQYRELRSNPVRVQVTDQLGWDFSVVVIREKRMKMKTFRVLDSVHRVRGRGGEGMGGLSFIVLQMSIYFSINLLKSKMIPVGEVEGMDRFESSFRVGNPLPT</sequence>
<evidence type="ECO:0000313" key="3">
    <source>
        <dbReference type="Proteomes" id="UP000288805"/>
    </source>
</evidence>
<evidence type="ECO:0000256" key="1">
    <source>
        <dbReference type="SAM" id="MobiDB-lite"/>
    </source>
</evidence>
<proteinExistence type="predicted"/>
<gene>
    <name evidence="2" type="ORF">CK203_071528</name>
</gene>
<dbReference type="EMBL" id="QGNW01001124">
    <property type="protein sequence ID" value="RVW54864.1"/>
    <property type="molecule type" value="Genomic_DNA"/>
</dbReference>
<reference evidence="2 3" key="1">
    <citation type="journal article" date="2018" name="PLoS Genet.">
        <title>Population sequencing reveals clonal diversity and ancestral inbreeding in the grapevine cultivar Chardonnay.</title>
        <authorList>
            <person name="Roach M.J."/>
            <person name="Johnson D.L."/>
            <person name="Bohlmann J."/>
            <person name="van Vuuren H.J."/>
            <person name="Jones S.J."/>
            <person name="Pretorius I.S."/>
            <person name="Schmidt S.A."/>
            <person name="Borneman A.R."/>
        </authorList>
    </citation>
    <scope>NUCLEOTIDE SEQUENCE [LARGE SCALE GENOMIC DNA]</scope>
    <source>
        <strain evidence="3">cv. Chardonnay</strain>
        <tissue evidence="2">Leaf</tissue>
    </source>
</reference>
<feature type="region of interest" description="Disordered" evidence="1">
    <location>
        <begin position="20"/>
        <end position="42"/>
    </location>
</feature>
<accession>A0A438F4B7</accession>
<dbReference type="PANTHER" id="PTHR36046:SF1">
    <property type="entry name" value="DUF6737 DOMAIN-CONTAINING PROTEIN"/>
    <property type="match status" value="1"/>
</dbReference>
<dbReference type="Proteomes" id="UP000288805">
    <property type="component" value="Unassembled WGS sequence"/>
</dbReference>
<protein>
    <submittedName>
        <fullName evidence="2">Uncharacterized protein</fullName>
    </submittedName>
</protein>
<evidence type="ECO:0000313" key="2">
    <source>
        <dbReference type="EMBL" id="RVW54864.1"/>
    </source>
</evidence>
<name>A0A438F4B7_VITVI</name>